<dbReference type="Gene3D" id="1.10.150.240">
    <property type="entry name" value="Putative phosphatase, domain 2"/>
    <property type="match status" value="1"/>
</dbReference>
<evidence type="ECO:0000256" key="2">
    <source>
        <dbReference type="SAM" id="MobiDB-lite"/>
    </source>
</evidence>
<dbReference type="InterPro" id="IPR023214">
    <property type="entry name" value="HAD_sf"/>
</dbReference>
<evidence type="ECO:0008006" key="5">
    <source>
        <dbReference type="Google" id="ProtNLM"/>
    </source>
</evidence>
<evidence type="ECO:0000256" key="1">
    <source>
        <dbReference type="ARBA" id="ARBA00022801"/>
    </source>
</evidence>
<dbReference type="InterPro" id="IPR006439">
    <property type="entry name" value="HAD-SF_hydro_IA"/>
</dbReference>
<dbReference type="AlphaFoldDB" id="A0A537J1I6"/>
<sequence length="274" mass="29664">MPRGRVAARSSNRGMAGVRDRLTARQRDCATASVYDAPEMNPALMRGNPGTREQGNKGTDLLGAGHGHSREALRALLQTRGTGGDPAALARVWRQRHMEYLLIANSLDREPARNRTALEASARHTLAALRPPLSRDELSHLIDAWETLPPWPDTVRVLTQVRRLPVILGTLSNGDADMLEALLGRLPVAFDRIISTEGGKFKPHPSVYAKALHALGVDRDDLLHIAGSATDAAGATAFGIRTVWVNRSGSAVLDPRFAPAHDVKDLNGVLEILD</sequence>
<dbReference type="GO" id="GO:0016787">
    <property type="term" value="F:hydrolase activity"/>
    <property type="evidence" value="ECO:0007669"/>
    <property type="project" value="UniProtKB-KW"/>
</dbReference>
<dbReference type="SUPFAM" id="SSF56784">
    <property type="entry name" value="HAD-like"/>
    <property type="match status" value="1"/>
</dbReference>
<dbReference type="InterPro" id="IPR023198">
    <property type="entry name" value="PGP-like_dom2"/>
</dbReference>
<dbReference type="Pfam" id="PF00702">
    <property type="entry name" value="Hydrolase"/>
    <property type="match status" value="1"/>
</dbReference>
<keyword evidence="1" id="KW-0378">Hydrolase</keyword>
<feature type="region of interest" description="Disordered" evidence="2">
    <location>
        <begin position="40"/>
        <end position="65"/>
    </location>
</feature>
<organism evidence="3 4">
    <name type="scientific">Candidatus Segetimicrobium genomatis</name>
    <dbReference type="NCBI Taxonomy" id="2569760"/>
    <lineage>
        <taxon>Bacteria</taxon>
        <taxon>Bacillati</taxon>
        <taxon>Candidatus Sysuimicrobiota</taxon>
        <taxon>Candidatus Sysuimicrobiia</taxon>
        <taxon>Candidatus Sysuimicrobiales</taxon>
        <taxon>Candidatus Segetimicrobiaceae</taxon>
        <taxon>Candidatus Segetimicrobium</taxon>
    </lineage>
</organism>
<name>A0A537J1I6_9BACT</name>
<dbReference type="PANTHER" id="PTHR43316:SF3">
    <property type="entry name" value="HALOACID DEHALOGENASE, TYPE II (AFU_ORTHOLOGUE AFUA_2G07750)-RELATED"/>
    <property type="match status" value="1"/>
</dbReference>
<dbReference type="Proteomes" id="UP000318834">
    <property type="component" value="Unassembled WGS sequence"/>
</dbReference>
<dbReference type="InterPro" id="IPR051540">
    <property type="entry name" value="S-2-haloacid_dehalogenase"/>
</dbReference>
<comment type="caution">
    <text evidence="3">The sequence shown here is derived from an EMBL/GenBank/DDBJ whole genome shotgun (WGS) entry which is preliminary data.</text>
</comment>
<dbReference type="EMBL" id="VBAP01000001">
    <property type="protein sequence ID" value="TMI77408.1"/>
    <property type="molecule type" value="Genomic_DNA"/>
</dbReference>
<dbReference type="NCBIfam" id="TIGR01493">
    <property type="entry name" value="HAD-SF-IA-v2"/>
    <property type="match status" value="1"/>
</dbReference>
<dbReference type="InterPro" id="IPR036412">
    <property type="entry name" value="HAD-like_sf"/>
</dbReference>
<dbReference type="Gene3D" id="3.40.50.1000">
    <property type="entry name" value="HAD superfamily/HAD-like"/>
    <property type="match status" value="1"/>
</dbReference>
<proteinExistence type="predicted"/>
<gene>
    <name evidence="3" type="ORF">E6H05_00065</name>
</gene>
<accession>A0A537J1I6</accession>
<dbReference type="PANTHER" id="PTHR43316">
    <property type="entry name" value="HYDROLASE, HALOACID DELAHOGENASE-RELATED"/>
    <property type="match status" value="1"/>
</dbReference>
<evidence type="ECO:0000313" key="3">
    <source>
        <dbReference type="EMBL" id="TMI77408.1"/>
    </source>
</evidence>
<reference evidence="3 4" key="1">
    <citation type="journal article" date="2019" name="Nat. Microbiol.">
        <title>Mediterranean grassland soil C-N compound turnover is dependent on rainfall and depth, and is mediated by genomically divergent microorganisms.</title>
        <authorList>
            <person name="Diamond S."/>
            <person name="Andeer P.F."/>
            <person name="Li Z."/>
            <person name="Crits-Christoph A."/>
            <person name="Burstein D."/>
            <person name="Anantharaman K."/>
            <person name="Lane K.R."/>
            <person name="Thomas B.C."/>
            <person name="Pan C."/>
            <person name="Northen T.R."/>
            <person name="Banfield J.F."/>
        </authorList>
    </citation>
    <scope>NUCLEOTIDE SEQUENCE [LARGE SCALE GENOMIC DNA]</scope>
    <source>
        <strain evidence="3">NP_8</strain>
    </source>
</reference>
<dbReference type="PRINTS" id="PR00413">
    <property type="entry name" value="HADHALOGNASE"/>
</dbReference>
<evidence type="ECO:0000313" key="4">
    <source>
        <dbReference type="Proteomes" id="UP000318834"/>
    </source>
</evidence>
<protein>
    <recommendedName>
        <fullName evidence="5">Haloacid dehalogenase type II</fullName>
    </recommendedName>
</protein>